<accession>A0A7V5MH52</accession>
<evidence type="ECO:0000256" key="3">
    <source>
        <dbReference type="ARBA" id="ARBA00022840"/>
    </source>
</evidence>
<dbReference type="GO" id="GO:0005524">
    <property type="term" value="F:ATP binding"/>
    <property type="evidence" value="ECO:0007669"/>
    <property type="project" value="UniProtKB-UniRule"/>
</dbReference>
<dbReference type="UniPathway" id="UPA00148">
    <property type="reaction ID" value="UER00233"/>
</dbReference>
<keyword evidence="2 4" id="KW-0547">Nucleotide-binding</keyword>
<name>A0A7V5MH52_UNCKA</name>
<dbReference type="InterPro" id="IPR029499">
    <property type="entry name" value="PduO-typ"/>
</dbReference>
<dbReference type="GO" id="GO:0009236">
    <property type="term" value="P:cobalamin biosynthetic process"/>
    <property type="evidence" value="ECO:0007669"/>
    <property type="project" value="UniProtKB-UniRule"/>
</dbReference>
<dbReference type="InterPro" id="IPR016030">
    <property type="entry name" value="CblAdoTrfase-like"/>
</dbReference>
<comment type="catalytic activity">
    <reaction evidence="4">
        <text>2 cob(II)yrinate a,c diamide + reduced [electron-transfer flavoprotein] + 2 ATP = 2 adenosylcob(III)yrinate a,c-diamide + 2 triphosphate + oxidized [electron-transfer flavoprotein] + 3 H(+)</text>
        <dbReference type="Rhea" id="RHEA:11528"/>
        <dbReference type="Rhea" id="RHEA-COMP:10685"/>
        <dbReference type="Rhea" id="RHEA-COMP:10686"/>
        <dbReference type="ChEBI" id="CHEBI:15378"/>
        <dbReference type="ChEBI" id="CHEBI:18036"/>
        <dbReference type="ChEBI" id="CHEBI:30616"/>
        <dbReference type="ChEBI" id="CHEBI:57692"/>
        <dbReference type="ChEBI" id="CHEBI:58307"/>
        <dbReference type="ChEBI" id="CHEBI:58503"/>
        <dbReference type="ChEBI" id="CHEBI:58537"/>
        <dbReference type="EC" id="2.5.1.17"/>
    </reaction>
</comment>
<protein>
    <recommendedName>
        <fullName evidence="4">Corrinoid adenosyltransferase</fullName>
        <ecNumber evidence="4">2.5.1.17</ecNumber>
    </recommendedName>
    <alternativeName>
        <fullName evidence="4">Cob(II)alamin adenosyltransferase</fullName>
    </alternativeName>
    <alternativeName>
        <fullName evidence="4">Cob(II)yrinic acid a,c-diamide adenosyltransferase</fullName>
    </alternativeName>
    <alternativeName>
        <fullName evidence="4">Cobinamide/cobalamin adenosyltransferase</fullName>
    </alternativeName>
</protein>
<dbReference type="Gene3D" id="1.20.1200.10">
    <property type="entry name" value="Cobalamin adenosyltransferase-like"/>
    <property type="match status" value="1"/>
</dbReference>
<reference evidence="6" key="1">
    <citation type="journal article" date="2020" name="mSystems">
        <title>Genome- and Community-Level Interaction Insights into Carbon Utilization and Element Cycling Functions of Hydrothermarchaeota in Hydrothermal Sediment.</title>
        <authorList>
            <person name="Zhou Z."/>
            <person name="Liu Y."/>
            <person name="Xu W."/>
            <person name="Pan J."/>
            <person name="Luo Z.H."/>
            <person name="Li M."/>
        </authorList>
    </citation>
    <scope>NUCLEOTIDE SEQUENCE [LARGE SCALE GENOMIC DNA]</scope>
    <source>
        <strain evidence="6">HyVt-517</strain>
    </source>
</reference>
<evidence type="ECO:0000256" key="2">
    <source>
        <dbReference type="ARBA" id="ARBA00022741"/>
    </source>
</evidence>
<evidence type="ECO:0000256" key="1">
    <source>
        <dbReference type="ARBA" id="ARBA00022679"/>
    </source>
</evidence>
<keyword evidence="3 4" id="KW-0067">ATP-binding</keyword>
<gene>
    <name evidence="6" type="ORF">ENJ78_01095</name>
</gene>
<feature type="domain" description="Cobalamin adenosyltransferase-like" evidence="5">
    <location>
        <begin position="3"/>
        <end position="159"/>
    </location>
</feature>
<dbReference type="SUPFAM" id="SSF89028">
    <property type="entry name" value="Cobalamin adenosyltransferase-like"/>
    <property type="match status" value="1"/>
</dbReference>
<dbReference type="GO" id="GO:0008817">
    <property type="term" value="F:corrinoid adenosyltransferase activity"/>
    <property type="evidence" value="ECO:0007669"/>
    <property type="project" value="UniProtKB-UniRule"/>
</dbReference>
<dbReference type="EC" id="2.5.1.17" evidence="4"/>
<keyword evidence="4" id="KW-0169">Cobalamin biosynthesis</keyword>
<dbReference type="AlphaFoldDB" id="A0A7V5MH52"/>
<comment type="pathway">
    <text evidence="4">Cofactor biosynthesis; adenosylcobalamin biosynthesis; adenosylcobalamin from cob(II)yrinate a,c-diamide: step 2/7.</text>
</comment>
<dbReference type="Proteomes" id="UP000886106">
    <property type="component" value="Unassembled WGS sequence"/>
</dbReference>
<organism evidence="6">
    <name type="scientific">candidate division WWE3 bacterium</name>
    <dbReference type="NCBI Taxonomy" id="2053526"/>
    <lineage>
        <taxon>Bacteria</taxon>
        <taxon>Katanobacteria</taxon>
    </lineage>
</organism>
<keyword evidence="1 4" id="KW-0808">Transferase</keyword>
<dbReference type="PANTHER" id="PTHR12213:SF0">
    <property type="entry name" value="CORRINOID ADENOSYLTRANSFERASE MMAB"/>
    <property type="match status" value="1"/>
</dbReference>
<evidence type="ECO:0000313" key="6">
    <source>
        <dbReference type="EMBL" id="HHH14285.1"/>
    </source>
</evidence>
<dbReference type="InterPro" id="IPR036451">
    <property type="entry name" value="CblAdoTrfase-like_sf"/>
</dbReference>
<evidence type="ECO:0000259" key="5">
    <source>
        <dbReference type="Pfam" id="PF01923"/>
    </source>
</evidence>
<dbReference type="PANTHER" id="PTHR12213">
    <property type="entry name" value="CORRINOID ADENOSYLTRANSFERASE"/>
    <property type="match status" value="1"/>
</dbReference>
<dbReference type="EMBL" id="DRNS01000081">
    <property type="protein sequence ID" value="HHH14285.1"/>
    <property type="molecule type" value="Genomic_DNA"/>
</dbReference>
<dbReference type="Pfam" id="PF01923">
    <property type="entry name" value="Cob_adeno_trans"/>
    <property type="match status" value="1"/>
</dbReference>
<sequence length="172" mass="19724">MPIYTKTGDKGKTQIFGKRVSKGSKIIGLVGKLDELNCILGECIYLIKQEDIFKREGKTLKEIQKDIFTISSLIVGANLKFNTKKKVKEIEKQIDYYEKELPPLKNFIIPGGELASIKLHSARSVTRNAERKAVSSKNEKFIPYLNRLSDILFVMARWVNFKKGTKEEIWKV</sequence>
<evidence type="ECO:0000256" key="4">
    <source>
        <dbReference type="RuleBase" id="RU366026"/>
    </source>
</evidence>
<comment type="caution">
    <text evidence="6">The sequence shown here is derived from an EMBL/GenBank/DDBJ whole genome shotgun (WGS) entry which is preliminary data.</text>
</comment>
<comment type="catalytic activity">
    <reaction evidence="4">
        <text>2 cob(II)alamin + reduced [electron-transfer flavoprotein] + 2 ATP = 2 adenosylcob(III)alamin + 2 triphosphate + oxidized [electron-transfer flavoprotein] + 3 H(+)</text>
        <dbReference type="Rhea" id="RHEA:28671"/>
        <dbReference type="Rhea" id="RHEA-COMP:10685"/>
        <dbReference type="Rhea" id="RHEA-COMP:10686"/>
        <dbReference type="ChEBI" id="CHEBI:15378"/>
        <dbReference type="ChEBI" id="CHEBI:16304"/>
        <dbReference type="ChEBI" id="CHEBI:18036"/>
        <dbReference type="ChEBI" id="CHEBI:18408"/>
        <dbReference type="ChEBI" id="CHEBI:30616"/>
        <dbReference type="ChEBI" id="CHEBI:57692"/>
        <dbReference type="ChEBI" id="CHEBI:58307"/>
        <dbReference type="EC" id="2.5.1.17"/>
    </reaction>
</comment>
<dbReference type="NCBIfam" id="TIGR00636">
    <property type="entry name" value="PduO_Nterm"/>
    <property type="match status" value="1"/>
</dbReference>
<proteinExistence type="inferred from homology"/>
<comment type="similarity">
    <text evidence="4">Belongs to the Cob(I)alamin adenosyltransferase family.</text>
</comment>